<dbReference type="InterPro" id="IPR053944">
    <property type="entry name" value="SHLD2_OB2"/>
</dbReference>
<organism evidence="5 6">
    <name type="scientific">Canis lupus familiaris</name>
    <name type="common">Dog</name>
    <name type="synonym">Canis familiaris</name>
    <dbReference type="NCBI Taxonomy" id="9615"/>
    <lineage>
        <taxon>Eukaryota</taxon>
        <taxon>Metazoa</taxon>
        <taxon>Chordata</taxon>
        <taxon>Craniata</taxon>
        <taxon>Vertebrata</taxon>
        <taxon>Euteleostomi</taxon>
        <taxon>Mammalia</taxon>
        <taxon>Eutheria</taxon>
        <taxon>Laurasiatheria</taxon>
        <taxon>Carnivora</taxon>
        <taxon>Caniformia</taxon>
        <taxon>Canidae</taxon>
        <taxon>Canis</taxon>
    </lineage>
</organism>
<protein>
    <submittedName>
        <fullName evidence="5">Shieldin complex subunit 2</fullName>
    </submittedName>
</protein>
<reference evidence="5" key="2">
    <citation type="submission" date="2025-08" db="UniProtKB">
        <authorList>
            <consortium name="Ensembl"/>
        </authorList>
    </citation>
    <scope>IDENTIFICATION</scope>
</reference>
<evidence type="ECO:0000259" key="4">
    <source>
        <dbReference type="Pfam" id="PF22779"/>
    </source>
</evidence>
<evidence type="ECO:0000313" key="5">
    <source>
        <dbReference type="Ensembl" id="ENSCAFP00040017719.1"/>
    </source>
</evidence>
<dbReference type="InterPro" id="IPR031589">
    <property type="entry name" value="SHLD2_C"/>
</dbReference>
<accession>A0A8C0S8K1</accession>
<evidence type="ECO:0000259" key="3">
    <source>
        <dbReference type="Pfam" id="PF21669"/>
    </source>
</evidence>
<dbReference type="OrthoDB" id="5963585at2759"/>
<reference evidence="5" key="1">
    <citation type="submission" date="2018-10" db="EMBL/GenBank/DDBJ databases">
        <title>De novo assembly of a Great Dane genome.</title>
        <authorList>
            <person name="Kidd J.M."/>
            <person name="Pendleton A.L."/>
            <person name="Shen F."/>
            <person name="Emery S."/>
        </authorList>
    </citation>
    <scope>NUCLEOTIDE SEQUENCE [LARGE SCALE GENOMIC DNA]</scope>
    <source>
        <strain evidence="5">Great Dane</strain>
    </source>
</reference>
<dbReference type="InterPro" id="IPR029715">
    <property type="entry name" value="FAM35A"/>
</dbReference>
<dbReference type="Pfam" id="PF22779">
    <property type="entry name" value="OB_SHLD2_2nd"/>
    <property type="match status" value="1"/>
</dbReference>
<dbReference type="InterPro" id="IPR049507">
    <property type="entry name" value="SHLD2_OB1"/>
</dbReference>
<dbReference type="AlphaFoldDB" id="A0A8C0S8K1"/>
<feature type="domain" description="Shieldin complex subunit 2 C-terminal" evidence="2">
    <location>
        <begin position="657"/>
        <end position="820"/>
    </location>
</feature>
<evidence type="ECO:0000313" key="6">
    <source>
        <dbReference type="Proteomes" id="UP000694542"/>
    </source>
</evidence>
<evidence type="ECO:0000256" key="1">
    <source>
        <dbReference type="SAM" id="MobiDB-lite"/>
    </source>
</evidence>
<feature type="domain" description="Shieldin complex subunit 2 second OB fold" evidence="4">
    <location>
        <begin position="588"/>
        <end position="654"/>
    </location>
</feature>
<dbReference type="Ensembl" id="ENSCAFT00040020422.1">
    <property type="protein sequence ID" value="ENSCAFP00040017719.1"/>
    <property type="gene ID" value="ENSCAFG00040011017.1"/>
</dbReference>
<dbReference type="Pfam" id="PF21669">
    <property type="entry name" value="SHLD2_OB1"/>
    <property type="match status" value="1"/>
</dbReference>
<gene>
    <name evidence="5" type="primary">SHLD2</name>
</gene>
<feature type="region of interest" description="Disordered" evidence="1">
    <location>
        <begin position="202"/>
        <end position="222"/>
    </location>
</feature>
<feature type="domain" description="Shieldin complex subunit 2 first OB fold" evidence="3">
    <location>
        <begin position="423"/>
        <end position="556"/>
    </location>
</feature>
<sequence>MSGRSQVHIFWGAPVGPLNMTVSQERTSLMSTENPWKKIQLSYNQHSLHLRDETLEDYQVLKANGPPDLPNAHFSTNSMSEPVHVKEDFIHCISETQTVKSEKSPPSGVSDTTSSDVQICGFKGKAQHLTEDEKYQKLFSEDKKITDEQHKDQSNTFGQNFQKNFFQLDHKCTAKLDLVSSTEQINVGPGAVGTKYVPTEHHEVQNQRPEFSSLETEDKPRSEAVRKVTDLKISTDTEFLSIMTSSQVAFLSQRKSKGQNSINKGTVNMESEPKASHREIRIIEDNLIQPNDDSAGGYESGQNQAHSLELFSPVCPETKSSDTHMKPDKGLEENTGSQELFNFKDELPPSDVCIEPYGSGMLCSQLNTFHKSSVKRSWIPEEKLSHSKTLPRVLQPFKKIKLVSNAGDPTTAENQRDGKFGGIKKTSLIKNCDSKSRKYNCLVMVLSPCHVKEINIKSGSNSGCKVPLATIAVTDQSGIKKKVSLWRTAAFWALTVFPGDIILLTDVTVHEDHWVGETILQSTFTSQLLNLGSYSSVQPEEYSGIVNGVVLQDLLAYVSSEHSYLRDLPQRQPQKMNSIEFVELERLQPDILVHAVLRVVDITVLTEALYSYRGQKQKKVMLTVEQVQGQHYVLVLWGPGAAWYPQLQRKKGVILIKAQILELVIPITAGQKIALNARSSLRNILSSLPDMVYTGCAKCGLELETDKNKIYKQCYSCLPFTMKKLYYRPAVMTVADGGCNVGIRVGSQLMEKMLLNIPPDWLRRVIAPWAEVTYGAVAADLLHSLLAAGAAPWLLQVHSLFVLDDNSCPLQQECSLLDFHPDARAEDVAGPSRTTLESCALWNK</sequence>
<dbReference type="PANTHER" id="PTHR14495:SF2">
    <property type="entry name" value="SHIELDIN COMPLEX SUBUNIT 2"/>
    <property type="match status" value="1"/>
</dbReference>
<evidence type="ECO:0000259" key="2">
    <source>
        <dbReference type="Pfam" id="PF15793"/>
    </source>
</evidence>
<dbReference type="PANTHER" id="PTHR14495">
    <property type="entry name" value="SHIELDIN COMPLEX SUBUNIT 2"/>
    <property type="match status" value="1"/>
</dbReference>
<name>A0A8C0S8K1_CANLF</name>
<proteinExistence type="predicted"/>
<dbReference type="Proteomes" id="UP000694542">
    <property type="component" value="Chromosome 4"/>
</dbReference>
<dbReference type="Pfam" id="PF15793">
    <property type="entry name" value="SHLD2_C"/>
    <property type="match status" value="1"/>
</dbReference>